<evidence type="ECO:0000313" key="6">
    <source>
        <dbReference type="Proteomes" id="UP000676996"/>
    </source>
</evidence>
<dbReference type="InterPro" id="IPR029039">
    <property type="entry name" value="Flavoprotein-like_sf"/>
</dbReference>
<evidence type="ECO:0000313" key="5">
    <source>
        <dbReference type="EMBL" id="MBR0551270.1"/>
    </source>
</evidence>
<evidence type="ECO:0000256" key="3">
    <source>
        <dbReference type="SAM" id="MobiDB-lite"/>
    </source>
</evidence>
<keyword evidence="2" id="KW-0560">Oxidoreductase</keyword>
<dbReference type="GO" id="GO:0003955">
    <property type="term" value="F:NAD(P)H dehydrogenase (quinone) activity"/>
    <property type="evidence" value="ECO:0007669"/>
    <property type="project" value="TreeGrafter"/>
</dbReference>
<dbReference type="PANTHER" id="PTHR10204:SF34">
    <property type="entry name" value="NAD(P)H DEHYDROGENASE [QUINONE] 1 ISOFORM 1"/>
    <property type="match status" value="1"/>
</dbReference>
<proteinExistence type="inferred from homology"/>
<dbReference type="Pfam" id="PF02525">
    <property type="entry name" value="Flavodoxin_2"/>
    <property type="match status" value="1"/>
</dbReference>
<evidence type="ECO:0000256" key="2">
    <source>
        <dbReference type="ARBA" id="ARBA00023002"/>
    </source>
</evidence>
<dbReference type="PANTHER" id="PTHR10204">
    <property type="entry name" value="NAD P H OXIDOREDUCTASE-RELATED"/>
    <property type="match status" value="1"/>
</dbReference>
<dbReference type="InterPro" id="IPR051545">
    <property type="entry name" value="NAD(P)H_dehydrogenase_qn"/>
</dbReference>
<protein>
    <submittedName>
        <fullName evidence="5">NAD(P)H-dependent oxidoreductase</fullName>
    </submittedName>
</protein>
<reference evidence="5" key="1">
    <citation type="submission" date="2021-04" db="EMBL/GenBank/DDBJ databases">
        <title>Ouciella asimina sp. nov., isolated from the surface seawater in the hydrothermal field of Okinawa Trough.</title>
        <authorList>
            <person name="Shuang W."/>
        </authorList>
    </citation>
    <scope>NUCLEOTIDE SEQUENCE</scope>
    <source>
        <strain evidence="5">LXI357</strain>
    </source>
</reference>
<feature type="compositionally biased region" description="Basic and acidic residues" evidence="3">
    <location>
        <begin position="209"/>
        <end position="219"/>
    </location>
</feature>
<feature type="region of interest" description="Disordered" evidence="3">
    <location>
        <begin position="209"/>
        <end position="228"/>
    </location>
</feature>
<accession>A0A8T4I9T7</accession>
<feature type="domain" description="Flavodoxin-like fold" evidence="4">
    <location>
        <begin position="10"/>
        <end position="189"/>
    </location>
</feature>
<dbReference type="RefSeq" id="WP_284052553.1">
    <property type="nucleotide sequence ID" value="NZ_JAGRQC010000001.1"/>
</dbReference>
<dbReference type="GO" id="GO:0005829">
    <property type="term" value="C:cytosol"/>
    <property type="evidence" value="ECO:0007669"/>
    <property type="project" value="TreeGrafter"/>
</dbReference>
<comment type="similarity">
    <text evidence="1">Belongs to the NAD(P)H dehydrogenase (quinone) family.</text>
</comment>
<dbReference type="Proteomes" id="UP000676996">
    <property type="component" value="Unassembled WGS sequence"/>
</dbReference>
<name>A0A8T4I9T7_9SPHN</name>
<dbReference type="InterPro" id="IPR003680">
    <property type="entry name" value="Flavodoxin_fold"/>
</dbReference>
<dbReference type="AlphaFoldDB" id="A0A8T4I9T7"/>
<dbReference type="SUPFAM" id="SSF52218">
    <property type="entry name" value="Flavoproteins"/>
    <property type="match status" value="1"/>
</dbReference>
<evidence type="ECO:0000259" key="4">
    <source>
        <dbReference type="Pfam" id="PF02525"/>
    </source>
</evidence>
<sequence>MGQAEAAPPRHLVVVGHPDRHSFNHALAEAYCRGVRESGQEAEVNDLYARGFDPLLRADERPGPDYHLSVDVTAELEMLDRADALVLVYPIWFGLPPAIIKGYVDKVMGADFSARRIKAHIPNARLSGMHLLSISTSASTMPWLEEQGQWIALREAFDRYVTNIFGLRDSDHLHFDAIVSNLKPAFAQEMLDVVAARARRMASTLLKEQHARHTEEVMARRNKPSVTN</sequence>
<keyword evidence="6" id="KW-1185">Reference proteome</keyword>
<dbReference type="EMBL" id="JAGRQC010000001">
    <property type="protein sequence ID" value="MBR0551270.1"/>
    <property type="molecule type" value="Genomic_DNA"/>
</dbReference>
<dbReference type="Gene3D" id="3.40.50.360">
    <property type="match status" value="1"/>
</dbReference>
<gene>
    <name evidence="5" type="ORF">J7S20_01980</name>
</gene>
<evidence type="ECO:0000256" key="1">
    <source>
        <dbReference type="ARBA" id="ARBA00006252"/>
    </source>
</evidence>
<comment type="caution">
    <text evidence="5">The sequence shown here is derived from an EMBL/GenBank/DDBJ whole genome shotgun (WGS) entry which is preliminary data.</text>
</comment>
<organism evidence="5 6">
    <name type="scientific">Stakelama marina</name>
    <dbReference type="NCBI Taxonomy" id="2826939"/>
    <lineage>
        <taxon>Bacteria</taxon>
        <taxon>Pseudomonadati</taxon>
        <taxon>Pseudomonadota</taxon>
        <taxon>Alphaproteobacteria</taxon>
        <taxon>Sphingomonadales</taxon>
        <taxon>Sphingomonadaceae</taxon>
        <taxon>Stakelama</taxon>
    </lineage>
</organism>